<dbReference type="RefSeq" id="WP_310013829.1">
    <property type="nucleotide sequence ID" value="NZ_JAVDQT010000004.1"/>
</dbReference>
<keyword evidence="5" id="KW-0547">Nucleotide-binding</keyword>
<evidence type="ECO:0000256" key="1">
    <source>
        <dbReference type="ARBA" id="ARBA00004533"/>
    </source>
</evidence>
<comment type="similarity">
    <text evidence="3">Belongs to the ABC transporter superfamily.</text>
</comment>
<evidence type="ECO:0000256" key="3">
    <source>
        <dbReference type="ARBA" id="ARBA00005417"/>
    </source>
</evidence>
<feature type="domain" description="ABC transmembrane type-1" evidence="11">
    <location>
        <begin position="26"/>
        <end position="302"/>
    </location>
</feature>
<dbReference type="PROSITE" id="PS00211">
    <property type="entry name" value="ABC_TRANSPORTER_1"/>
    <property type="match status" value="1"/>
</dbReference>
<dbReference type="PANTHER" id="PTHR24221">
    <property type="entry name" value="ATP-BINDING CASSETTE SUB-FAMILY B"/>
    <property type="match status" value="1"/>
</dbReference>
<dbReference type="Pfam" id="PF00664">
    <property type="entry name" value="ABC_membrane"/>
    <property type="match status" value="1"/>
</dbReference>
<dbReference type="InterPro" id="IPR027417">
    <property type="entry name" value="P-loop_NTPase"/>
</dbReference>
<reference evidence="12 13" key="1">
    <citation type="submission" date="2023-07" db="EMBL/GenBank/DDBJ databases">
        <title>Sorghum-associated microbial communities from plants grown in Nebraska, USA.</title>
        <authorList>
            <person name="Schachtman D."/>
        </authorList>
    </citation>
    <scope>NUCLEOTIDE SEQUENCE [LARGE SCALE GENOMIC DNA]</scope>
    <source>
        <strain evidence="12 13">DS1730</strain>
    </source>
</reference>
<dbReference type="Proteomes" id="UP001184614">
    <property type="component" value="Unassembled WGS sequence"/>
</dbReference>
<dbReference type="Pfam" id="PF00005">
    <property type="entry name" value="ABC_tran"/>
    <property type="match status" value="1"/>
</dbReference>
<sequence>MSKIDSEVKPPSVWSILHPVVGKIRFAMVLSAFASAFTVLGLIALAWALQSLFSQSDQFPWVAMGIATLSVALSYVFKLFSFNQSHYAAFRLETLLRRKLAAHLAKVPLGYVEDTGPAALAKIMMDDVKALHAFVADSTPLYARSYVSPLVSFVVLFILDWRLGLVATAVLVFGFGVIAKTMSNSHEMMHRFNLAREQVSISVVEYVQAMPVVRSFDSGTATFGRYQKALENYLEIVLQWYQKAGFSARFSMAILNPMPTVTVVLWFGVWLFLNDGLSLAALVAVLLICTGMAEALLPLMSLKHLISRTQMSVQRIQQVLETPVLKEVEIKDAQLPSNSGIEFKNVGFRYKADQPNVLHDISFIAKPDTITALVGPSGAGKTTVARLVARFWDTSEGQILIGGADLRLIPTESLMQQVALVFQDTFLFSGTIAENITIGMPDASLDDVIEAAKAAQAHEFIMSFPAGYQTLCGERGIFLSGGQRQRITIARAILQNRPILVLDEATAFADAENEAAIVKALAYLMKGKTVLMVAHRLSTIRHADQILVFDRGRLEECGKHDELVAKSGVYARLWSHYERARDWRLTGETM</sequence>
<evidence type="ECO:0000256" key="8">
    <source>
        <dbReference type="ARBA" id="ARBA00023136"/>
    </source>
</evidence>
<dbReference type="InterPro" id="IPR036640">
    <property type="entry name" value="ABC1_TM_sf"/>
</dbReference>
<dbReference type="PANTHER" id="PTHR24221:SF654">
    <property type="entry name" value="ATP-BINDING CASSETTE SUB-FAMILY B MEMBER 6"/>
    <property type="match status" value="1"/>
</dbReference>
<keyword evidence="4 9" id="KW-0812">Transmembrane</keyword>
<evidence type="ECO:0000256" key="6">
    <source>
        <dbReference type="ARBA" id="ARBA00022840"/>
    </source>
</evidence>
<dbReference type="Gene3D" id="1.20.1560.10">
    <property type="entry name" value="ABC transporter type 1, transmembrane domain"/>
    <property type="match status" value="1"/>
</dbReference>
<gene>
    <name evidence="12" type="ORF">J2782_002976</name>
</gene>
<evidence type="ECO:0000256" key="4">
    <source>
        <dbReference type="ARBA" id="ARBA00022692"/>
    </source>
</evidence>
<organism evidence="12 13">
    <name type="scientific">Brucella pseudogrignonensis</name>
    <dbReference type="NCBI Taxonomy" id="419475"/>
    <lineage>
        <taxon>Bacteria</taxon>
        <taxon>Pseudomonadati</taxon>
        <taxon>Pseudomonadota</taxon>
        <taxon>Alphaproteobacteria</taxon>
        <taxon>Hyphomicrobiales</taxon>
        <taxon>Brucellaceae</taxon>
        <taxon>Brucella/Ochrobactrum group</taxon>
        <taxon>Brucella</taxon>
    </lineage>
</organism>
<dbReference type="GO" id="GO:0005524">
    <property type="term" value="F:ATP binding"/>
    <property type="evidence" value="ECO:0007669"/>
    <property type="project" value="UniProtKB-KW"/>
</dbReference>
<evidence type="ECO:0000313" key="13">
    <source>
        <dbReference type="Proteomes" id="UP001184614"/>
    </source>
</evidence>
<dbReference type="SMART" id="SM00382">
    <property type="entry name" value="AAA"/>
    <property type="match status" value="1"/>
</dbReference>
<comment type="caution">
    <text evidence="12">The sequence shown here is derived from an EMBL/GenBank/DDBJ whole genome shotgun (WGS) entry which is preliminary data.</text>
</comment>
<dbReference type="CDD" id="cd07346">
    <property type="entry name" value="ABC_6TM_exporters"/>
    <property type="match status" value="1"/>
</dbReference>
<dbReference type="InterPro" id="IPR011527">
    <property type="entry name" value="ABC1_TM_dom"/>
</dbReference>
<evidence type="ECO:0000259" key="11">
    <source>
        <dbReference type="PROSITE" id="PS50929"/>
    </source>
</evidence>
<dbReference type="EMBL" id="JAVDQT010000004">
    <property type="protein sequence ID" value="MDR6433230.1"/>
    <property type="molecule type" value="Genomic_DNA"/>
</dbReference>
<dbReference type="Gene3D" id="3.40.50.300">
    <property type="entry name" value="P-loop containing nucleotide triphosphate hydrolases"/>
    <property type="match status" value="1"/>
</dbReference>
<dbReference type="PROSITE" id="PS50929">
    <property type="entry name" value="ABC_TM1F"/>
    <property type="match status" value="1"/>
</dbReference>
<evidence type="ECO:0000313" key="12">
    <source>
        <dbReference type="EMBL" id="MDR6433230.1"/>
    </source>
</evidence>
<dbReference type="InterPro" id="IPR017871">
    <property type="entry name" value="ABC_transporter-like_CS"/>
</dbReference>
<keyword evidence="13" id="KW-1185">Reference proteome</keyword>
<protein>
    <submittedName>
        <fullName evidence="12">ATP-binding cassette subfamily B protein</fullName>
    </submittedName>
</protein>
<evidence type="ECO:0000259" key="10">
    <source>
        <dbReference type="PROSITE" id="PS50893"/>
    </source>
</evidence>
<accession>A0ABU1MB13</accession>
<keyword evidence="6 12" id="KW-0067">ATP-binding</keyword>
<feature type="domain" description="ABC transporter" evidence="10">
    <location>
        <begin position="341"/>
        <end position="576"/>
    </location>
</feature>
<feature type="transmembrane region" description="Helical" evidence="9">
    <location>
        <begin position="61"/>
        <end position="81"/>
    </location>
</feature>
<dbReference type="InterPro" id="IPR003439">
    <property type="entry name" value="ABC_transporter-like_ATP-bd"/>
</dbReference>
<feature type="transmembrane region" description="Helical" evidence="9">
    <location>
        <begin position="26"/>
        <end position="49"/>
    </location>
</feature>
<dbReference type="SUPFAM" id="SSF90123">
    <property type="entry name" value="ABC transporter transmembrane region"/>
    <property type="match status" value="1"/>
</dbReference>
<dbReference type="InterPro" id="IPR039421">
    <property type="entry name" value="Type_1_exporter"/>
</dbReference>
<dbReference type="SUPFAM" id="SSF52540">
    <property type="entry name" value="P-loop containing nucleoside triphosphate hydrolases"/>
    <property type="match status" value="1"/>
</dbReference>
<feature type="transmembrane region" description="Helical" evidence="9">
    <location>
        <begin position="279"/>
        <end position="302"/>
    </location>
</feature>
<dbReference type="InterPro" id="IPR003593">
    <property type="entry name" value="AAA+_ATPase"/>
</dbReference>
<evidence type="ECO:0000256" key="5">
    <source>
        <dbReference type="ARBA" id="ARBA00022741"/>
    </source>
</evidence>
<proteinExistence type="inferred from homology"/>
<feature type="transmembrane region" description="Helical" evidence="9">
    <location>
        <begin position="253"/>
        <end position="273"/>
    </location>
</feature>
<evidence type="ECO:0000256" key="2">
    <source>
        <dbReference type="ARBA" id="ARBA00004651"/>
    </source>
</evidence>
<evidence type="ECO:0000256" key="7">
    <source>
        <dbReference type="ARBA" id="ARBA00022989"/>
    </source>
</evidence>
<evidence type="ECO:0000256" key="9">
    <source>
        <dbReference type="SAM" id="Phobius"/>
    </source>
</evidence>
<comment type="subcellular location">
    <subcellularLocation>
        <location evidence="1">Cell inner membrane</location>
    </subcellularLocation>
    <subcellularLocation>
        <location evidence="2">Cell membrane</location>
        <topology evidence="2">Multi-pass membrane protein</topology>
    </subcellularLocation>
</comment>
<name>A0ABU1MB13_9HYPH</name>
<keyword evidence="8 9" id="KW-0472">Membrane</keyword>
<dbReference type="PROSITE" id="PS50893">
    <property type="entry name" value="ABC_TRANSPORTER_2"/>
    <property type="match status" value="1"/>
</dbReference>
<keyword evidence="7 9" id="KW-1133">Transmembrane helix</keyword>